<name>A0A5S4FRP4_9ACTN</name>
<keyword evidence="6" id="KW-1185">Reference proteome</keyword>
<dbReference type="InterPro" id="IPR001845">
    <property type="entry name" value="HTH_ArsR_DNA-bd_dom"/>
</dbReference>
<evidence type="ECO:0000313" key="5">
    <source>
        <dbReference type="EMBL" id="TMR23293.1"/>
    </source>
</evidence>
<dbReference type="OrthoDB" id="3808065at2"/>
<dbReference type="RefSeq" id="WP_138696563.1">
    <property type="nucleotide sequence ID" value="NZ_JBHSAZ010000089.1"/>
</dbReference>
<keyword evidence="2" id="KW-0238">DNA-binding</keyword>
<dbReference type="GO" id="GO:0003700">
    <property type="term" value="F:DNA-binding transcription factor activity"/>
    <property type="evidence" value="ECO:0007669"/>
    <property type="project" value="InterPro"/>
</dbReference>
<organism evidence="5 6">
    <name type="scientific">Nonomuraea zeae</name>
    <dbReference type="NCBI Taxonomy" id="1642303"/>
    <lineage>
        <taxon>Bacteria</taxon>
        <taxon>Bacillati</taxon>
        <taxon>Actinomycetota</taxon>
        <taxon>Actinomycetes</taxon>
        <taxon>Streptosporangiales</taxon>
        <taxon>Streptosporangiaceae</taxon>
        <taxon>Nonomuraea</taxon>
    </lineage>
</organism>
<evidence type="ECO:0000313" key="6">
    <source>
        <dbReference type="Proteomes" id="UP000306628"/>
    </source>
</evidence>
<dbReference type="EMBL" id="VCKX01000258">
    <property type="protein sequence ID" value="TMR23293.1"/>
    <property type="molecule type" value="Genomic_DNA"/>
</dbReference>
<reference evidence="5 6" key="1">
    <citation type="submission" date="2019-05" db="EMBL/GenBank/DDBJ databases">
        <title>Draft genome sequence of Nonomuraea zeae DSM 100528.</title>
        <authorList>
            <person name="Saricaoglu S."/>
            <person name="Isik K."/>
        </authorList>
    </citation>
    <scope>NUCLEOTIDE SEQUENCE [LARGE SCALE GENOMIC DNA]</scope>
    <source>
        <strain evidence="5 6">DSM 100528</strain>
    </source>
</reference>
<dbReference type="SUPFAM" id="SSF46785">
    <property type="entry name" value="Winged helix' DNA-binding domain"/>
    <property type="match status" value="1"/>
</dbReference>
<dbReference type="AlphaFoldDB" id="A0A5S4FRP4"/>
<feature type="domain" description="HTH arsR-type" evidence="4">
    <location>
        <begin position="198"/>
        <end position="273"/>
    </location>
</feature>
<sequence length="278" mass="29824">MGRIRMSAGLGLVAEGAFALDLFRRKGAVFDGWRKQVRRRLGVRATALEPLLRERLSLTELLETLRGGAAGSGAEARVPGLVFEFCRAGVVPYWDRVQSQLEAERAVRGRIGITTGVEGLLGTLHPNVEWAPPVLKIRDDEERDVSLRGRGLMLSPSLFLRGRSCVVIDAGDERPPALVYSMRADVADIIGAESPPEQALGALVGHTRAAALQALAESCTTGELAQRLGISLAGASKHATVLRRAGLANASRSRNTVLHTLTPLGVALLQRREPAQAH</sequence>
<evidence type="ECO:0000259" key="4">
    <source>
        <dbReference type="SMART" id="SM00418"/>
    </source>
</evidence>
<dbReference type="InterPro" id="IPR051011">
    <property type="entry name" value="Metal_resp_trans_reg"/>
</dbReference>
<dbReference type="InterPro" id="IPR036388">
    <property type="entry name" value="WH-like_DNA-bd_sf"/>
</dbReference>
<comment type="caution">
    <text evidence="5">The sequence shown here is derived from an EMBL/GenBank/DDBJ whole genome shotgun (WGS) entry which is preliminary data.</text>
</comment>
<evidence type="ECO:0000256" key="3">
    <source>
        <dbReference type="ARBA" id="ARBA00023163"/>
    </source>
</evidence>
<dbReference type="SMART" id="SM00418">
    <property type="entry name" value="HTH_ARSR"/>
    <property type="match status" value="1"/>
</dbReference>
<evidence type="ECO:0000256" key="1">
    <source>
        <dbReference type="ARBA" id="ARBA00023015"/>
    </source>
</evidence>
<dbReference type="Gene3D" id="1.10.10.10">
    <property type="entry name" value="Winged helix-like DNA-binding domain superfamily/Winged helix DNA-binding domain"/>
    <property type="match status" value="1"/>
</dbReference>
<dbReference type="PANTHER" id="PTHR43132:SF8">
    <property type="entry name" value="HTH-TYPE TRANSCRIPTIONAL REGULATOR KMTR"/>
    <property type="match status" value="1"/>
</dbReference>
<gene>
    <name evidence="5" type="ORF">ETD85_48135</name>
</gene>
<protein>
    <submittedName>
        <fullName evidence="5">Winged helix-turn-helix transcriptional regulator</fullName>
    </submittedName>
</protein>
<dbReference type="InterPro" id="IPR036390">
    <property type="entry name" value="WH_DNA-bd_sf"/>
</dbReference>
<dbReference type="PANTHER" id="PTHR43132">
    <property type="entry name" value="ARSENICAL RESISTANCE OPERON REPRESSOR ARSR-RELATED"/>
    <property type="match status" value="1"/>
</dbReference>
<evidence type="ECO:0000256" key="2">
    <source>
        <dbReference type="ARBA" id="ARBA00023125"/>
    </source>
</evidence>
<proteinExistence type="predicted"/>
<dbReference type="InterPro" id="IPR011991">
    <property type="entry name" value="ArsR-like_HTH"/>
</dbReference>
<dbReference type="GO" id="GO:0003677">
    <property type="term" value="F:DNA binding"/>
    <property type="evidence" value="ECO:0007669"/>
    <property type="project" value="UniProtKB-KW"/>
</dbReference>
<dbReference type="Proteomes" id="UP000306628">
    <property type="component" value="Unassembled WGS sequence"/>
</dbReference>
<accession>A0A5S4FRP4</accession>
<keyword evidence="1" id="KW-0805">Transcription regulation</keyword>
<keyword evidence="3" id="KW-0804">Transcription</keyword>
<dbReference type="CDD" id="cd00090">
    <property type="entry name" value="HTH_ARSR"/>
    <property type="match status" value="1"/>
</dbReference>